<keyword evidence="3" id="KW-0255">Endonuclease</keyword>
<dbReference type="InterPro" id="IPR003615">
    <property type="entry name" value="HNH_nuc"/>
</dbReference>
<accession>A0A7H0K1E7</accession>
<dbReference type="CDD" id="cd00085">
    <property type="entry name" value="HNHc"/>
    <property type="match status" value="1"/>
</dbReference>
<dbReference type="GO" id="GO:0004519">
    <property type="term" value="F:endonuclease activity"/>
    <property type="evidence" value="ECO:0007669"/>
    <property type="project" value="UniProtKB-KW"/>
</dbReference>
<dbReference type="AlphaFoldDB" id="A0A7H0K1E7"/>
<dbReference type="Proteomes" id="UP000642876">
    <property type="component" value="Unassembled WGS sequence"/>
</dbReference>
<dbReference type="RefSeq" id="WP_171193451.1">
    <property type="nucleotide sequence ID" value="NZ_CP061032.1"/>
</dbReference>
<name>A0A7H0K1E7_9CORY</name>
<evidence type="ECO:0000313" key="4">
    <source>
        <dbReference type="Proteomes" id="UP000516235"/>
    </source>
</evidence>
<dbReference type="EMBL" id="CP061032">
    <property type="protein sequence ID" value="QNP91113.1"/>
    <property type="molecule type" value="Genomic_DNA"/>
</dbReference>
<dbReference type="EMBL" id="JACMYE010000003">
    <property type="protein sequence ID" value="MBC3178573.1"/>
    <property type="molecule type" value="Genomic_DNA"/>
</dbReference>
<feature type="domain" description="HNH nuclease" evidence="1">
    <location>
        <begin position="258"/>
        <end position="311"/>
    </location>
</feature>
<dbReference type="GO" id="GO:0008270">
    <property type="term" value="F:zinc ion binding"/>
    <property type="evidence" value="ECO:0007669"/>
    <property type="project" value="InterPro"/>
</dbReference>
<dbReference type="Proteomes" id="UP000516235">
    <property type="component" value="Chromosome"/>
</dbReference>
<evidence type="ECO:0000313" key="3">
    <source>
        <dbReference type="EMBL" id="QNP91113.1"/>
    </source>
</evidence>
<evidence type="ECO:0000313" key="5">
    <source>
        <dbReference type="Proteomes" id="UP000642876"/>
    </source>
</evidence>
<dbReference type="KEGG" id="cluj:IAU68_04975"/>
<dbReference type="SMART" id="SM00507">
    <property type="entry name" value="HNHc"/>
    <property type="match status" value="1"/>
</dbReference>
<evidence type="ECO:0000313" key="2">
    <source>
        <dbReference type="EMBL" id="MBC3178573.1"/>
    </source>
</evidence>
<keyword evidence="3" id="KW-0378">Hydrolase</keyword>
<keyword evidence="5" id="KW-1185">Reference proteome</keyword>
<evidence type="ECO:0000259" key="1">
    <source>
        <dbReference type="SMART" id="SM00507"/>
    </source>
</evidence>
<sequence length="361" mass="40577">MNLFESFAHALAAGAIDMLAAFDRGMLVDLGVNPTRVREWSKIRDVYYGPTRFKRQQAKAVSLARSHGASLDKLAFIERSLRLLDDDTERWRLRHRLLELRGPYNSFTRRAKEILPAQEPSVPEDYINFSESKDGKRRFCGSGDEHLLAALEHRLRDGLDTSKTSGPQMMRNFADILTGEGGGVQVPVPRPILAVGLPDFVRIMAGEGDDVVLALSDGTTMTGAEFLAAQFGDILEVAAFHPEAGAVNLYRTERRANKKQRDLAKMVSPLCAFPGCRHGADACELHHVTAWKHGGETNLDNLAPLCRYHNRINDDDPWRKRRGRIVMIRGAPVWISPRGYPVKNTNRGVMDKLFGDYRRRM</sequence>
<proteinExistence type="predicted"/>
<dbReference type="Gene3D" id="1.10.30.50">
    <property type="match status" value="1"/>
</dbReference>
<dbReference type="InterPro" id="IPR002711">
    <property type="entry name" value="HNH"/>
</dbReference>
<protein>
    <submittedName>
        <fullName evidence="3">HNH endonuclease</fullName>
    </submittedName>
</protein>
<reference evidence="4 5" key="1">
    <citation type="submission" date="2020-08" db="EMBL/GenBank/DDBJ databases">
        <title>novel species in genus Corynebacterium.</title>
        <authorList>
            <person name="Zhang G."/>
        </authorList>
    </citation>
    <scope>NUCLEOTIDE SEQUENCE [LARGE SCALE GENOMIC DNA]</scope>
    <source>
        <strain evidence="3">Zg-917</strain>
        <strain evidence="4 5">zg-917</strain>
    </source>
</reference>
<keyword evidence="3" id="KW-0540">Nuclease</keyword>
<dbReference type="GO" id="GO:0003676">
    <property type="term" value="F:nucleic acid binding"/>
    <property type="evidence" value="ECO:0007669"/>
    <property type="project" value="InterPro"/>
</dbReference>
<organism evidence="3 4">
    <name type="scientific">Corynebacterium lujinxingii</name>
    <dbReference type="NCBI Taxonomy" id="2763010"/>
    <lineage>
        <taxon>Bacteria</taxon>
        <taxon>Bacillati</taxon>
        <taxon>Actinomycetota</taxon>
        <taxon>Actinomycetes</taxon>
        <taxon>Mycobacteriales</taxon>
        <taxon>Corynebacteriaceae</taxon>
        <taxon>Corynebacterium</taxon>
    </lineage>
</organism>
<dbReference type="Pfam" id="PF01844">
    <property type="entry name" value="HNH"/>
    <property type="match status" value="1"/>
</dbReference>
<gene>
    <name evidence="2" type="ORF">H7348_04475</name>
    <name evidence="3" type="ORF">IAU68_04975</name>
</gene>